<organism evidence="2 3">
    <name type="scientific">Aspergillus flavus (strain ATCC 200026 / FGSC A1120 / IAM 13836 / NRRL 3357 / JCM 12722 / SRRC 167)</name>
    <dbReference type="NCBI Taxonomy" id="332952"/>
    <lineage>
        <taxon>Eukaryota</taxon>
        <taxon>Fungi</taxon>
        <taxon>Dikarya</taxon>
        <taxon>Ascomycota</taxon>
        <taxon>Pezizomycotina</taxon>
        <taxon>Eurotiomycetes</taxon>
        <taxon>Eurotiomycetidae</taxon>
        <taxon>Eurotiales</taxon>
        <taxon>Aspergillaceae</taxon>
        <taxon>Aspergillus</taxon>
        <taxon>Aspergillus subgen. Circumdati</taxon>
    </lineage>
</organism>
<gene>
    <name evidence="2" type="ORF">F9C07_2284722</name>
</gene>
<keyword evidence="1" id="KW-0472">Membrane</keyword>
<proteinExistence type="predicted"/>
<sequence>MKTFNHLGLILCGGKGPRALRVPTNTTAVVALIAWSVVLARYLRTRVALSDAQSPDFIQLRVAAIPCNSL</sequence>
<feature type="transmembrane region" description="Helical" evidence="1">
    <location>
        <begin position="26"/>
        <end position="43"/>
    </location>
</feature>
<evidence type="ECO:0000256" key="1">
    <source>
        <dbReference type="SAM" id="Phobius"/>
    </source>
</evidence>
<keyword evidence="3" id="KW-1185">Reference proteome</keyword>
<keyword evidence="1" id="KW-0812">Transmembrane</keyword>
<evidence type="ECO:0000313" key="3">
    <source>
        <dbReference type="Proteomes" id="UP000596276"/>
    </source>
</evidence>
<dbReference type="EMBL" id="CP044621">
    <property type="protein sequence ID" value="QRD84003.1"/>
    <property type="molecule type" value="Genomic_DNA"/>
</dbReference>
<reference evidence="3" key="1">
    <citation type="journal article" date="2021" name="G3 (Bethesda)">
        <title>Chromosome assembled and annotated genome sequence of Aspergillus flavus NRRL 3357.</title>
        <authorList>
            <person name="Skerker J.M."/>
            <person name="Pianalto K.M."/>
            <person name="Mondo S.J."/>
            <person name="Yang K."/>
            <person name="Arkin A.P."/>
            <person name="Keller N.P."/>
            <person name="Grigoriev I.V."/>
            <person name="Louise Glass N.L."/>
        </authorList>
    </citation>
    <scope>NUCLEOTIDE SEQUENCE [LARGE SCALE GENOMIC DNA]</scope>
    <source>
        <strain evidence="3">ATCC 200026 / FGSC A1120 / IAM 13836 / NRRL 3357 / JCM 12722 / SRRC 167</strain>
    </source>
</reference>
<accession>A0A7U2MHZ1</accession>
<keyword evidence="1" id="KW-1133">Transmembrane helix</keyword>
<name>A0A7U2MHZ1_ASPFN</name>
<dbReference type="VEuPathDB" id="FungiDB:F9C07_2284722"/>
<dbReference type="AlphaFoldDB" id="A0A7U2MHZ1"/>
<dbReference type="Proteomes" id="UP000596276">
    <property type="component" value="Chromosome 5"/>
</dbReference>
<evidence type="ECO:0000313" key="2">
    <source>
        <dbReference type="EMBL" id="QRD84003.1"/>
    </source>
</evidence>
<protein>
    <submittedName>
        <fullName evidence="2">Uncharacterized protein</fullName>
    </submittedName>
</protein>